<dbReference type="Proteomes" id="UP001220962">
    <property type="component" value="Chromosome"/>
</dbReference>
<dbReference type="InterPro" id="IPR000644">
    <property type="entry name" value="CBS_dom"/>
</dbReference>
<dbReference type="SMART" id="SM00116">
    <property type="entry name" value="CBS"/>
    <property type="match status" value="2"/>
</dbReference>
<sequence length="212" mass="23334">MELSSRQQEIIDLVARYAPIAGDHIAEQLGLSRPTIRSDLSILVMLGLLDAKPKVGYTLGTAVNELSQMNEQISRLTINDVLTPPLLIQEHRSAYDAVAMLFQENTGTLFVENESHDFVGIVSRKDLLKVTLGHADLKSIPVSLTMTRRAQTVALTPNDPAILAAQMLIRYQVNCLPVIRGEGEVRELGEHEVIGRVSKTTLLQLFIELAGV</sequence>
<dbReference type="Pfam" id="PF00571">
    <property type="entry name" value="CBS"/>
    <property type="match status" value="1"/>
</dbReference>
<protein>
    <submittedName>
        <fullName evidence="4">CBS domain-containing protein</fullName>
    </submittedName>
</protein>
<dbReference type="InterPro" id="IPR036390">
    <property type="entry name" value="WH_DNA-bd_sf"/>
</dbReference>
<accession>A0AAX3N4B2</accession>
<dbReference type="SUPFAM" id="SSF46785">
    <property type="entry name" value="Winged helix' DNA-binding domain"/>
    <property type="match status" value="1"/>
</dbReference>
<dbReference type="AlphaFoldDB" id="A0AAX3N4B2"/>
<feature type="domain" description="CBS" evidence="3">
    <location>
        <begin position="81"/>
        <end position="137"/>
    </location>
</feature>
<name>A0AAX3N4B2_9BACL</name>
<dbReference type="CDD" id="cd04617">
    <property type="entry name" value="CBS_pair_CcpN"/>
    <property type="match status" value="1"/>
</dbReference>
<gene>
    <name evidence="4" type="ORF">PUW23_09430</name>
    <name evidence="5" type="ORF">PUW25_09125</name>
</gene>
<dbReference type="InterPro" id="IPR051257">
    <property type="entry name" value="Diverse_CBS-Domain"/>
</dbReference>
<evidence type="ECO:0000256" key="1">
    <source>
        <dbReference type="ARBA" id="ARBA00023122"/>
    </source>
</evidence>
<evidence type="ECO:0000313" key="5">
    <source>
        <dbReference type="EMBL" id="WDI04091.1"/>
    </source>
</evidence>
<evidence type="ECO:0000313" key="7">
    <source>
        <dbReference type="Proteomes" id="UP001221519"/>
    </source>
</evidence>
<dbReference type="EMBL" id="CP118108">
    <property type="protein sequence ID" value="WDI04091.1"/>
    <property type="molecule type" value="Genomic_DNA"/>
</dbReference>
<organism evidence="4 6">
    <name type="scientific">Paenibacillus urinalis</name>
    <dbReference type="NCBI Taxonomy" id="521520"/>
    <lineage>
        <taxon>Bacteria</taxon>
        <taxon>Bacillati</taxon>
        <taxon>Bacillota</taxon>
        <taxon>Bacilli</taxon>
        <taxon>Bacillales</taxon>
        <taxon>Paenibacillaceae</taxon>
        <taxon>Paenibacillus</taxon>
    </lineage>
</organism>
<dbReference type="Gene3D" id="1.10.10.10">
    <property type="entry name" value="Winged helix-like DNA-binding domain superfamily/Winged helix DNA-binding domain"/>
    <property type="match status" value="1"/>
</dbReference>
<dbReference type="RefSeq" id="WP_052511662.1">
    <property type="nucleotide sequence ID" value="NZ_CP118101.1"/>
</dbReference>
<feature type="domain" description="CBS" evidence="3">
    <location>
        <begin position="146"/>
        <end position="212"/>
    </location>
</feature>
<proteinExistence type="predicted"/>
<dbReference type="PANTHER" id="PTHR43080:SF2">
    <property type="entry name" value="CBS DOMAIN-CONTAINING PROTEIN"/>
    <property type="match status" value="1"/>
</dbReference>
<dbReference type="SUPFAM" id="SSF54631">
    <property type="entry name" value="CBS-domain pair"/>
    <property type="match status" value="1"/>
</dbReference>
<dbReference type="PANTHER" id="PTHR43080">
    <property type="entry name" value="CBS DOMAIN-CONTAINING PROTEIN CBSX3, MITOCHONDRIAL"/>
    <property type="match status" value="1"/>
</dbReference>
<keyword evidence="7" id="KW-1185">Reference proteome</keyword>
<dbReference type="InterPro" id="IPR036388">
    <property type="entry name" value="WH-like_DNA-bd_sf"/>
</dbReference>
<dbReference type="Proteomes" id="UP001221519">
    <property type="component" value="Chromosome"/>
</dbReference>
<keyword evidence="1 2" id="KW-0129">CBS domain</keyword>
<dbReference type="Pfam" id="PF08279">
    <property type="entry name" value="HTH_11"/>
    <property type="match status" value="1"/>
</dbReference>
<dbReference type="PROSITE" id="PS51371">
    <property type="entry name" value="CBS"/>
    <property type="match status" value="2"/>
</dbReference>
<dbReference type="Gene3D" id="3.10.580.10">
    <property type="entry name" value="CBS-domain"/>
    <property type="match status" value="1"/>
</dbReference>
<evidence type="ECO:0000313" key="6">
    <source>
        <dbReference type="Proteomes" id="UP001220962"/>
    </source>
</evidence>
<evidence type="ECO:0000256" key="2">
    <source>
        <dbReference type="PROSITE-ProRule" id="PRU00703"/>
    </source>
</evidence>
<dbReference type="InterPro" id="IPR013196">
    <property type="entry name" value="HTH_11"/>
</dbReference>
<evidence type="ECO:0000313" key="4">
    <source>
        <dbReference type="EMBL" id="WDH84407.1"/>
    </source>
</evidence>
<reference evidence="4 7" key="1">
    <citation type="submission" date="2023-02" db="EMBL/GenBank/DDBJ databases">
        <title>Pathogen: clinical or host-associated sample.</title>
        <authorList>
            <person name="Hergert J."/>
            <person name="Casey R."/>
            <person name="Wagner J."/>
            <person name="Young E.L."/>
            <person name="Oakeson K.F."/>
        </authorList>
    </citation>
    <scope>NUCLEOTIDE SEQUENCE</scope>
    <source>
        <strain evidence="5 7">2022CK-00829</strain>
        <strain evidence="4">2022CK-00830</strain>
    </source>
</reference>
<evidence type="ECO:0000259" key="3">
    <source>
        <dbReference type="PROSITE" id="PS51371"/>
    </source>
</evidence>
<dbReference type="InterPro" id="IPR046342">
    <property type="entry name" value="CBS_dom_sf"/>
</dbReference>
<dbReference type="EMBL" id="CP118101">
    <property type="protein sequence ID" value="WDH84407.1"/>
    <property type="molecule type" value="Genomic_DNA"/>
</dbReference>